<sequence length="146" mass="15694">MRVTTFSDFALRVLMYLAVQADRRATVDEIAAAYGISSNHLTKVVHLLGRAGWVQTVRGKGGGLRLGQPAESIRLGEVVRLCEGNAAYVECMVADLSHHCRIAPACKLSSILSGAFKVFYAELDKHTLADLVQEPAALSELLAAPS</sequence>
<dbReference type="NCBIfam" id="TIGR00738">
    <property type="entry name" value="rrf2_super"/>
    <property type="match status" value="1"/>
</dbReference>
<reference evidence="2 3" key="1">
    <citation type="submission" date="2024-09" db="EMBL/GenBank/DDBJ databases">
        <authorList>
            <person name="Sun Q."/>
            <person name="Mori K."/>
        </authorList>
    </citation>
    <scope>NUCLEOTIDE SEQUENCE [LARGE SCALE GENOMIC DNA]</scope>
    <source>
        <strain evidence="2 3">NCAIM B.02336</strain>
    </source>
</reference>
<proteinExistence type="predicted"/>
<comment type="caution">
    <text evidence="2">The sequence shown here is derived from an EMBL/GenBank/DDBJ whole genome shotgun (WGS) entry which is preliminary data.</text>
</comment>
<dbReference type="Proteomes" id="UP001589834">
    <property type="component" value="Unassembled WGS sequence"/>
</dbReference>
<gene>
    <name evidence="2" type="ORF">ACFFGG_00895</name>
</gene>
<keyword evidence="1" id="KW-0238">DNA-binding</keyword>
<protein>
    <submittedName>
        <fullName evidence="2">Rrf2 family transcriptional regulator</fullName>
    </submittedName>
</protein>
<dbReference type="PANTHER" id="PTHR33221:SF4">
    <property type="entry name" value="HTH-TYPE TRANSCRIPTIONAL REPRESSOR NSRR"/>
    <property type="match status" value="1"/>
</dbReference>
<dbReference type="SUPFAM" id="SSF46785">
    <property type="entry name" value="Winged helix' DNA-binding domain"/>
    <property type="match status" value="1"/>
</dbReference>
<dbReference type="InterPro" id="IPR000944">
    <property type="entry name" value="Tscrpt_reg_Rrf2"/>
</dbReference>
<keyword evidence="3" id="KW-1185">Reference proteome</keyword>
<dbReference type="Gene3D" id="1.10.10.10">
    <property type="entry name" value="Winged helix-like DNA-binding domain superfamily/Winged helix DNA-binding domain"/>
    <property type="match status" value="1"/>
</dbReference>
<evidence type="ECO:0000256" key="1">
    <source>
        <dbReference type="ARBA" id="ARBA00023125"/>
    </source>
</evidence>
<organism evidence="2 3">
    <name type="scientific">Ottowia pentelensis</name>
    <dbReference type="NCBI Taxonomy" id="511108"/>
    <lineage>
        <taxon>Bacteria</taxon>
        <taxon>Pseudomonadati</taxon>
        <taxon>Pseudomonadota</taxon>
        <taxon>Betaproteobacteria</taxon>
        <taxon>Burkholderiales</taxon>
        <taxon>Comamonadaceae</taxon>
        <taxon>Ottowia</taxon>
    </lineage>
</organism>
<dbReference type="Pfam" id="PF02082">
    <property type="entry name" value="Rrf2"/>
    <property type="match status" value="1"/>
</dbReference>
<dbReference type="InterPro" id="IPR036390">
    <property type="entry name" value="WH_DNA-bd_sf"/>
</dbReference>
<dbReference type="PANTHER" id="PTHR33221">
    <property type="entry name" value="WINGED HELIX-TURN-HELIX TRANSCRIPTIONAL REGULATOR, RRF2 FAMILY"/>
    <property type="match status" value="1"/>
</dbReference>
<dbReference type="EMBL" id="JBHLTN010000002">
    <property type="protein sequence ID" value="MFC0591103.1"/>
    <property type="molecule type" value="Genomic_DNA"/>
</dbReference>
<evidence type="ECO:0000313" key="3">
    <source>
        <dbReference type="Proteomes" id="UP001589834"/>
    </source>
</evidence>
<name>A0ABV6PQ55_9BURK</name>
<evidence type="ECO:0000313" key="2">
    <source>
        <dbReference type="EMBL" id="MFC0591103.1"/>
    </source>
</evidence>
<accession>A0ABV6PQ55</accession>
<dbReference type="RefSeq" id="WP_377478735.1">
    <property type="nucleotide sequence ID" value="NZ_JBHLTN010000002.1"/>
</dbReference>
<dbReference type="PROSITE" id="PS51197">
    <property type="entry name" value="HTH_RRF2_2"/>
    <property type="match status" value="1"/>
</dbReference>
<dbReference type="InterPro" id="IPR036388">
    <property type="entry name" value="WH-like_DNA-bd_sf"/>
</dbReference>